<dbReference type="SUPFAM" id="SSF56112">
    <property type="entry name" value="Protein kinase-like (PK-like)"/>
    <property type="match status" value="1"/>
</dbReference>
<comment type="caution">
    <text evidence="1">The sequence shown here is derived from an EMBL/GenBank/DDBJ whole genome shotgun (WGS) entry which is preliminary data.</text>
</comment>
<gene>
    <name evidence="1" type="ORF">B0H66DRAFT_560058</name>
</gene>
<dbReference type="PANTHER" id="PTHR37542:SF1">
    <property type="entry name" value="PRION-INHIBITION AND PROPAGATION HELO DOMAIN-CONTAINING PROTEIN"/>
    <property type="match status" value="1"/>
</dbReference>
<dbReference type="EMBL" id="JAUEDM010000005">
    <property type="protein sequence ID" value="KAK3315976.1"/>
    <property type="molecule type" value="Genomic_DNA"/>
</dbReference>
<reference evidence="1" key="2">
    <citation type="submission" date="2023-06" db="EMBL/GenBank/DDBJ databases">
        <authorList>
            <consortium name="Lawrence Berkeley National Laboratory"/>
            <person name="Haridas S."/>
            <person name="Hensen N."/>
            <person name="Bonometti L."/>
            <person name="Westerberg I."/>
            <person name="Brannstrom I.O."/>
            <person name="Guillou S."/>
            <person name="Cros-Aarteil S."/>
            <person name="Calhoun S."/>
            <person name="Kuo A."/>
            <person name="Mondo S."/>
            <person name="Pangilinan J."/>
            <person name="Riley R."/>
            <person name="Labutti K."/>
            <person name="Andreopoulos B."/>
            <person name="Lipzen A."/>
            <person name="Chen C."/>
            <person name="Yanf M."/>
            <person name="Daum C."/>
            <person name="Ng V."/>
            <person name="Clum A."/>
            <person name="Steindorff A."/>
            <person name="Ohm R."/>
            <person name="Martin F."/>
            <person name="Silar P."/>
            <person name="Natvig D."/>
            <person name="Lalanne C."/>
            <person name="Gautier V."/>
            <person name="Ament-Velasquez S.L."/>
            <person name="Kruys A."/>
            <person name="Hutchinson M.I."/>
            <person name="Powell A.J."/>
            <person name="Barry K."/>
            <person name="Miller A.N."/>
            <person name="Grigoriev I.V."/>
            <person name="Debuchy R."/>
            <person name="Gladieux P."/>
            <person name="Thoren M.H."/>
            <person name="Johannesson H."/>
        </authorList>
    </citation>
    <scope>NUCLEOTIDE SEQUENCE</scope>
    <source>
        <strain evidence="1">CBS 118394</strain>
    </source>
</reference>
<dbReference type="Proteomes" id="UP001283341">
    <property type="component" value="Unassembled WGS sequence"/>
</dbReference>
<dbReference type="AlphaFoldDB" id="A0AAE0M1P0"/>
<organism evidence="1 2">
    <name type="scientific">Apodospora peruviana</name>
    <dbReference type="NCBI Taxonomy" id="516989"/>
    <lineage>
        <taxon>Eukaryota</taxon>
        <taxon>Fungi</taxon>
        <taxon>Dikarya</taxon>
        <taxon>Ascomycota</taxon>
        <taxon>Pezizomycotina</taxon>
        <taxon>Sordariomycetes</taxon>
        <taxon>Sordariomycetidae</taxon>
        <taxon>Sordariales</taxon>
        <taxon>Lasiosphaeriaceae</taxon>
        <taxon>Apodospora</taxon>
    </lineage>
</organism>
<reference evidence="1" key="1">
    <citation type="journal article" date="2023" name="Mol. Phylogenet. Evol.">
        <title>Genome-scale phylogeny and comparative genomics of the fungal order Sordariales.</title>
        <authorList>
            <person name="Hensen N."/>
            <person name="Bonometti L."/>
            <person name="Westerberg I."/>
            <person name="Brannstrom I.O."/>
            <person name="Guillou S."/>
            <person name="Cros-Aarteil S."/>
            <person name="Calhoun S."/>
            <person name="Haridas S."/>
            <person name="Kuo A."/>
            <person name="Mondo S."/>
            <person name="Pangilinan J."/>
            <person name="Riley R."/>
            <person name="LaButti K."/>
            <person name="Andreopoulos B."/>
            <person name="Lipzen A."/>
            <person name="Chen C."/>
            <person name="Yan M."/>
            <person name="Daum C."/>
            <person name="Ng V."/>
            <person name="Clum A."/>
            <person name="Steindorff A."/>
            <person name="Ohm R.A."/>
            <person name="Martin F."/>
            <person name="Silar P."/>
            <person name="Natvig D.O."/>
            <person name="Lalanne C."/>
            <person name="Gautier V."/>
            <person name="Ament-Velasquez S.L."/>
            <person name="Kruys A."/>
            <person name="Hutchinson M.I."/>
            <person name="Powell A.J."/>
            <person name="Barry K."/>
            <person name="Miller A.N."/>
            <person name="Grigoriev I.V."/>
            <person name="Debuchy R."/>
            <person name="Gladieux P."/>
            <person name="Hiltunen Thoren M."/>
            <person name="Johannesson H."/>
        </authorList>
    </citation>
    <scope>NUCLEOTIDE SEQUENCE</scope>
    <source>
        <strain evidence="1">CBS 118394</strain>
    </source>
</reference>
<dbReference type="InterPro" id="IPR011009">
    <property type="entry name" value="Kinase-like_dom_sf"/>
</dbReference>
<evidence type="ECO:0000313" key="1">
    <source>
        <dbReference type="EMBL" id="KAK3315976.1"/>
    </source>
</evidence>
<accession>A0AAE0M1P0</accession>
<evidence type="ECO:0000313" key="2">
    <source>
        <dbReference type="Proteomes" id="UP001283341"/>
    </source>
</evidence>
<dbReference type="PANTHER" id="PTHR37542">
    <property type="entry name" value="HELO DOMAIN-CONTAINING PROTEIN-RELATED"/>
    <property type="match status" value="1"/>
</dbReference>
<keyword evidence="2" id="KW-1185">Reference proteome</keyword>
<proteinExistence type="predicted"/>
<sequence>MPAELVLGIVATVDLCFKYGQELRRLCSALKRAESEVSERALRLDNGWLRITHQLNFLRRVQHMMDEEHQEVYEQTLQMFSTKLEIVTLMLKRMVKSAAPQHQADDDNTCRGPIPISELTIKPQRFKYARQKESLDKAIEDLEIWQRTADLSWFLLLKIADPRVDAALARPDAHENGSSSGADSDAMSMTSTANLIPSTVMIRAGLDDSQSLGPRSSGLTLNPDELAKMQVSSIPYCGKQLVMAHRQHSNGNTSSYILNYIQCYPPSKYATIKKDTRDLARKLNHNDPDTFGLLSCKGFATESAEDSLSSTPVTVIGLGSDTGAGNIQEQQHRNVRFTLVFRIPSGLSNDARSLRELLVSTPAPKSLTARFDIARALARSVSYVHTFGFVHKSVRPESVICFSSSESQHMSIFLAGFENFRRDEGWTQRHGDDAVHKNMYRHPSRQGTNPREDYMMQHDIYSLGVCLLEIGLWRSFIEFDCTTMRESEEWLRPRLADMFGPKLASSSESQVAEGLRESGIDLLLALARNQLPGCMGTRYAEIVETCLTCLDPRNADFGDEREFEDEDGIRVGARYIEKVVLRLNMLSV</sequence>
<name>A0AAE0M1P0_9PEZI</name>
<protein>
    <recommendedName>
        <fullName evidence="3">Protein kinase domain-containing protein</fullName>
    </recommendedName>
</protein>
<evidence type="ECO:0008006" key="3">
    <source>
        <dbReference type="Google" id="ProtNLM"/>
    </source>
</evidence>
<dbReference type="Gene3D" id="1.10.510.10">
    <property type="entry name" value="Transferase(Phosphotransferase) domain 1"/>
    <property type="match status" value="1"/>
</dbReference>